<keyword evidence="3" id="KW-1185">Reference proteome</keyword>
<organism evidence="2 3">
    <name type="scientific">Pseudotenacibaculum haliotis</name>
    <dbReference type="NCBI Taxonomy" id="1862138"/>
    <lineage>
        <taxon>Bacteria</taxon>
        <taxon>Pseudomonadati</taxon>
        <taxon>Bacteroidota</taxon>
        <taxon>Flavobacteriia</taxon>
        <taxon>Flavobacteriales</taxon>
        <taxon>Flavobacteriaceae</taxon>
        <taxon>Pseudotenacibaculum</taxon>
    </lineage>
</organism>
<reference evidence="3" key="1">
    <citation type="journal article" date="2019" name="Int. J. Syst. Evol. Microbiol.">
        <title>The Global Catalogue of Microorganisms (GCM) 10K type strain sequencing project: providing services to taxonomists for standard genome sequencing and annotation.</title>
        <authorList>
            <consortium name="The Broad Institute Genomics Platform"/>
            <consortium name="The Broad Institute Genome Sequencing Center for Infectious Disease"/>
            <person name="Wu L."/>
            <person name="Ma J."/>
        </authorList>
    </citation>
    <scope>NUCLEOTIDE SEQUENCE [LARGE SCALE GENOMIC DNA]</scope>
    <source>
        <strain evidence="3">KCTC 52127</strain>
    </source>
</reference>
<evidence type="ECO:0000313" key="2">
    <source>
        <dbReference type="EMBL" id="MFD2567591.1"/>
    </source>
</evidence>
<keyword evidence="1" id="KW-1133">Transmembrane helix</keyword>
<accession>A0ABW5LUY0</accession>
<dbReference type="Proteomes" id="UP001597508">
    <property type="component" value="Unassembled WGS sequence"/>
</dbReference>
<dbReference type="RefSeq" id="WP_379666301.1">
    <property type="nucleotide sequence ID" value="NZ_JBHULH010000004.1"/>
</dbReference>
<keyword evidence="1" id="KW-0472">Membrane</keyword>
<proteinExistence type="predicted"/>
<dbReference type="EMBL" id="JBHULH010000004">
    <property type="protein sequence ID" value="MFD2567591.1"/>
    <property type="molecule type" value="Genomic_DNA"/>
</dbReference>
<gene>
    <name evidence="2" type="ORF">ACFSRZ_09425</name>
</gene>
<evidence type="ECO:0000313" key="3">
    <source>
        <dbReference type="Proteomes" id="UP001597508"/>
    </source>
</evidence>
<sequence length="145" mass="17232">MKESFCESERKRLDKMNKFQLAHRFKRIGWVIVIIAFVLMIAKKFVDEPSWVKPVLTNLMIVGFLLISLAKEKVEDELIDKLRAQSYRLAFILGVVYSLVQPYVEYGVDYLFNQEKAEMGFSYFQVLIFMLLVQIMFFTNLKRQR</sequence>
<evidence type="ECO:0000256" key="1">
    <source>
        <dbReference type="SAM" id="Phobius"/>
    </source>
</evidence>
<protein>
    <submittedName>
        <fullName evidence="2">Uncharacterized protein</fullName>
    </submittedName>
</protein>
<feature type="transmembrane region" description="Helical" evidence="1">
    <location>
        <begin position="51"/>
        <end position="70"/>
    </location>
</feature>
<feature type="transmembrane region" description="Helical" evidence="1">
    <location>
        <begin position="28"/>
        <end position="45"/>
    </location>
</feature>
<feature type="transmembrane region" description="Helical" evidence="1">
    <location>
        <begin position="82"/>
        <end position="100"/>
    </location>
</feature>
<comment type="caution">
    <text evidence="2">The sequence shown here is derived from an EMBL/GenBank/DDBJ whole genome shotgun (WGS) entry which is preliminary data.</text>
</comment>
<keyword evidence="1" id="KW-0812">Transmembrane</keyword>
<name>A0ABW5LUY0_9FLAO</name>
<feature type="transmembrane region" description="Helical" evidence="1">
    <location>
        <begin position="120"/>
        <end position="141"/>
    </location>
</feature>